<proteinExistence type="predicted"/>
<dbReference type="Proteomes" id="UP000014923">
    <property type="component" value="Unassembled WGS sequence"/>
</dbReference>
<organism evidence="1 2">
    <name type="scientific">Thermobrachium celere DSM 8682</name>
    <dbReference type="NCBI Taxonomy" id="941824"/>
    <lineage>
        <taxon>Bacteria</taxon>
        <taxon>Bacillati</taxon>
        <taxon>Bacillota</taxon>
        <taxon>Clostridia</taxon>
        <taxon>Eubacteriales</taxon>
        <taxon>Clostridiaceae</taxon>
        <taxon>Thermobrachium</taxon>
    </lineage>
</organism>
<evidence type="ECO:0000313" key="1">
    <source>
        <dbReference type="EMBL" id="CDF58934.1"/>
    </source>
</evidence>
<sequence length="47" mass="5790">MKKDEYNLNLYGEMVPTEFAWMTPEEQRKRVEEIEEKLKQKNNKSKK</sequence>
<keyword evidence="2" id="KW-1185">Reference proteome</keyword>
<dbReference type="AlphaFoldDB" id="R7RS99"/>
<protein>
    <submittedName>
        <fullName evidence="1">Uncharacterized protein</fullName>
    </submittedName>
</protein>
<comment type="caution">
    <text evidence="1">The sequence shown here is derived from an EMBL/GenBank/DDBJ whole genome shotgun (WGS) entry which is preliminary data.</text>
</comment>
<name>R7RS99_9CLOT</name>
<accession>R7RS99</accession>
<dbReference type="eggNOG" id="ENOG502ZK29">
    <property type="taxonomic scope" value="Bacteria"/>
</dbReference>
<gene>
    <name evidence="1" type="ORF">TCEL_01153</name>
</gene>
<dbReference type="RefSeq" id="WP_018663785.1">
    <property type="nucleotide sequence ID" value="NZ_HF952018.1"/>
</dbReference>
<dbReference type="EMBL" id="CAVN010000102">
    <property type="protein sequence ID" value="CDF58934.1"/>
    <property type="molecule type" value="Genomic_DNA"/>
</dbReference>
<dbReference type="HOGENOM" id="CLU_3174228_0_0_9"/>
<reference evidence="1" key="1">
    <citation type="submission" date="2013-03" db="EMBL/GenBank/DDBJ databases">
        <title>Draft genome sequence of the hydrogen-ethanol-producing anaerobic alkalithermophilic Caloramator celere.</title>
        <authorList>
            <person name="Ciranna A."/>
            <person name="Larjo A."/>
            <person name="Kivisto A."/>
            <person name="Santala V."/>
            <person name="Roos C."/>
            <person name="Karp M."/>
        </authorList>
    </citation>
    <scope>NUCLEOTIDE SEQUENCE [LARGE SCALE GENOMIC DNA]</scope>
    <source>
        <strain evidence="1">DSM 8682</strain>
    </source>
</reference>
<evidence type="ECO:0000313" key="2">
    <source>
        <dbReference type="Proteomes" id="UP000014923"/>
    </source>
</evidence>